<reference evidence="3 4" key="1">
    <citation type="submission" date="2017-06" db="EMBL/GenBank/DDBJ databases">
        <title>Hymenobacter amundsenii sp. nov. isolated from regoliths in Antarctica.</title>
        <authorList>
            <person name="Sedlacek I."/>
            <person name="Kralova S."/>
            <person name="Pantucek R."/>
            <person name="Svec P."/>
            <person name="Holochova P."/>
            <person name="Stankova E."/>
            <person name="Vrbovska V."/>
            <person name="Busse H.-J."/>
        </authorList>
    </citation>
    <scope>NUCLEOTIDE SEQUENCE [LARGE SCALE GENOMIC DNA]</scope>
    <source>
        <strain evidence="3 4">CCM 8682</strain>
    </source>
</reference>
<evidence type="ECO:0000256" key="1">
    <source>
        <dbReference type="SAM" id="MobiDB-lite"/>
    </source>
</evidence>
<comment type="caution">
    <text evidence="3">The sequence shown here is derived from an EMBL/GenBank/DDBJ whole genome shotgun (WGS) entry which is preliminary data.</text>
</comment>
<sequence length="142" mass="15310">MCSVSKVQPRQPCQWRSLPACFPPSSAVYYWFAHWQSTGTLQQLNEASNRADWLGAVGYPPRRWRWSMLKASNWPRAWASSGASTPTSASAASALRHERTHLALACARAKCATIAGRPGPYGPPPRDCGPPGPAGSAGCRST</sequence>
<evidence type="ECO:0000313" key="4">
    <source>
        <dbReference type="Proteomes" id="UP000197277"/>
    </source>
</evidence>
<feature type="compositionally biased region" description="Pro residues" evidence="1">
    <location>
        <begin position="120"/>
        <end position="133"/>
    </location>
</feature>
<proteinExistence type="predicted"/>
<dbReference type="InterPro" id="IPR025161">
    <property type="entry name" value="IS402-like_dom"/>
</dbReference>
<dbReference type="AlphaFoldDB" id="A0A246FJV1"/>
<feature type="region of interest" description="Disordered" evidence="1">
    <location>
        <begin position="117"/>
        <end position="142"/>
    </location>
</feature>
<dbReference type="Pfam" id="PF13340">
    <property type="entry name" value="DUF4096"/>
    <property type="match status" value="1"/>
</dbReference>
<evidence type="ECO:0000313" key="3">
    <source>
        <dbReference type="EMBL" id="OWP61885.1"/>
    </source>
</evidence>
<organism evidence="3 4">
    <name type="scientific">Hymenobacter amundsenii</name>
    <dbReference type="NCBI Taxonomy" id="2006685"/>
    <lineage>
        <taxon>Bacteria</taxon>
        <taxon>Pseudomonadati</taxon>
        <taxon>Bacteroidota</taxon>
        <taxon>Cytophagia</taxon>
        <taxon>Cytophagales</taxon>
        <taxon>Hymenobacteraceae</taxon>
        <taxon>Hymenobacter</taxon>
    </lineage>
</organism>
<evidence type="ECO:0000259" key="2">
    <source>
        <dbReference type="Pfam" id="PF13340"/>
    </source>
</evidence>
<protein>
    <recommendedName>
        <fullName evidence="2">Insertion element IS402-like domain-containing protein</fullName>
    </recommendedName>
</protein>
<dbReference type="Proteomes" id="UP000197277">
    <property type="component" value="Unassembled WGS sequence"/>
</dbReference>
<feature type="domain" description="Insertion element IS402-like" evidence="2">
    <location>
        <begin position="10"/>
        <end position="44"/>
    </location>
</feature>
<accession>A0A246FJV1</accession>
<keyword evidence="4" id="KW-1185">Reference proteome</keyword>
<gene>
    <name evidence="3" type="ORF">CDA63_16990</name>
</gene>
<dbReference type="OrthoDB" id="1270539at2"/>
<dbReference type="EMBL" id="NIRR01000039">
    <property type="protein sequence ID" value="OWP61885.1"/>
    <property type="molecule type" value="Genomic_DNA"/>
</dbReference>
<name>A0A246FJV1_9BACT</name>